<accession>E9G640</accession>
<evidence type="ECO:0000256" key="1">
    <source>
        <dbReference type="SAM" id="MobiDB-lite"/>
    </source>
</evidence>
<dbReference type="EMBL" id="GL732533">
    <property type="protein sequence ID" value="EFX85059.1"/>
    <property type="molecule type" value="Genomic_DNA"/>
</dbReference>
<feature type="region of interest" description="Disordered" evidence="1">
    <location>
        <begin position="382"/>
        <end position="401"/>
    </location>
</feature>
<gene>
    <name evidence="2" type="ORF">DAPPUDRAFT_238315</name>
</gene>
<feature type="compositionally biased region" description="Polar residues" evidence="1">
    <location>
        <begin position="382"/>
        <end position="391"/>
    </location>
</feature>
<sequence length="401" mass="45583">MYGKFNRFAGGSHSYNQESRNQVLTRFRLQSKTTTPKCIQGLPPKSALKIFLLVVGDQLGSWLMVADCISTKLSFLAAVLLLPSSWQTGYENNLAYSPLLNSPQKIEQTISPFSLNIIKKKRNGHLPKFPEFSSYNGPVCLILANILLTPYLKLSKEPLDVLSVRGIEQFFRDSAGRVLRMIRLLFHFLEPATRFIVCPKTVPTHNAICWHDLKQEAQRRNNRTTNTIYDLNICRRRVRLSRVSLIFQCSQFTRHRRPTFRIYMSAGRECECENGRGGDDGQAQRRGKNEDGPTDSRPTATRRGWPPLGTIKGPHLDDQFSSLWLDDLFAFGWKWHQDKTQQTNKRDEDNVVARSGKPKQTQTMKVVSSSRPTSIPLVIRTSSIQPSTTTEQRGRGSVALS</sequence>
<feature type="compositionally biased region" description="Basic and acidic residues" evidence="1">
    <location>
        <begin position="273"/>
        <end position="291"/>
    </location>
</feature>
<dbReference type="KEGG" id="dpx:DAPPUDRAFT_238315"/>
<dbReference type="Proteomes" id="UP000000305">
    <property type="component" value="Unassembled WGS sequence"/>
</dbReference>
<dbReference type="AlphaFoldDB" id="E9G640"/>
<feature type="region of interest" description="Disordered" evidence="1">
    <location>
        <begin position="273"/>
        <end position="310"/>
    </location>
</feature>
<keyword evidence="3" id="KW-1185">Reference proteome</keyword>
<evidence type="ECO:0000313" key="2">
    <source>
        <dbReference type="EMBL" id="EFX85059.1"/>
    </source>
</evidence>
<organism evidence="2 3">
    <name type="scientific">Daphnia pulex</name>
    <name type="common">Water flea</name>
    <dbReference type="NCBI Taxonomy" id="6669"/>
    <lineage>
        <taxon>Eukaryota</taxon>
        <taxon>Metazoa</taxon>
        <taxon>Ecdysozoa</taxon>
        <taxon>Arthropoda</taxon>
        <taxon>Crustacea</taxon>
        <taxon>Branchiopoda</taxon>
        <taxon>Diplostraca</taxon>
        <taxon>Cladocera</taxon>
        <taxon>Anomopoda</taxon>
        <taxon>Daphniidae</taxon>
        <taxon>Daphnia</taxon>
    </lineage>
</organism>
<protein>
    <submittedName>
        <fullName evidence="2">Uncharacterized protein</fullName>
    </submittedName>
</protein>
<name>E9G640_DAPPU</name>
<reference evidence="2 3" key="1">
    <citation type="journal article" date="2011" name="Science">
        <title>The ecoresponsive genome of Daphnia pulex.</title>
        <authorList>
            <person name="Colbourne J.K."/>
            <person name="Pfrender M.E."/>
            <person name="Gilbert D."/>
            <person name="Thomas W.K."/>
            <person name="Tucker A."/>
            <person name="Oakley T.H."/>
            <person name="Tokishita S."/>
            <person name="Aerts A."/>
            <person name="Arnold G.J."/>
            <person name="Basu M.K."/>
            <person name="Bauer D.J."/>
            <person name="Caceres C.E."/>
            <person name="Carmel L."/>
            <person name="Casola C."/>
            <person name="Choi J.H."/>
            <person name="Detter J.C."/>
            <person name="Dong Q."/>
            <person name="Dusheyko S."/>
            <person name="Eads B.D."/>
            <person name="Frohlich T."/>
            <person name="Geiler-Samerotte K.A."/>
            <person name="Gerlach D."/>
            <person name="Hatcher P."/>
            <person name="Jogdeo S."/>
            <person name="Krijgsveld J."/>
            <person name="Kriventseva E.V."/>
            <person name="Kultz D."/>
            <person name="Laforsch C."/>
            <person name="Lindquist E."/>
            <person name="Lopez J."/>
            <person name="Manak J.R."/>
            <person name="Muller J."/>
            <person name="Pangilinan J."/>
            <person name="Patwardhan R.P."/>
            <person name="Pitluck S."/>
            <person name="Pritham E.J."/>
            <person name="Rechtsteiner A."/>
            <person name="Rho M."/>
            <person name="Rogozin I.B."/>
            <person name="Sakarya O."/>
            <person name="Salamov A."/>
            <person name="Schaack S."/>
            <person name="Shapiro H."/>
            <person name="Shiga Y."/>
            <person name="Skalitzky C."/>
            <person name="Smith Z."/>
            <person name="Souvorov A."/>
            <person name="Sung W."/>
            <person name="Tang Z."/>
            <person name="Tsuchiya D."/>
            <person name="Tu H."/>
            <person name="Vos H."/>
            <person name="Wang M."/>
            <person name="Wolf Y.I."/>
            <person name="Yamagata H."/>
            <person name="Yamada T."/>
            <person name="Ye Y."/>
            <person name="Shaw J.R."/>
            <person name="Andrews J."/>
            <person name="Crease T.J."/>
            <person name="Tang H."/>
            <person name="Lucas S.M."/>
            <person name="Robertson H.M."/>
            <person name="Bork P."/>
            <person name="Koonin E.V."/>
            <person name="Zdobnov E.M."/>
            <person name="Grigoriev I.V."/>
            <person name="Lynch M."/>
            <person name="Boore J.L."/>
        </authorList>
    </citation>
    <scope>NUCLEOTIDE SEQUENCE [LARGE SCALE GENOMIC DNA]</scope>
</reference>
<feature type="compositionally biased region" description="Basic and acidic residues" evidence="1">
    <location>
        <begin position="339"/>
        <end position="351"/>
    </location>
</feature>
<proteinExistence type="predicted"/>
<dbReference type="HOGENOM" id="CLU_687466_0_0_1"/>
<feature type="region of interest" description="Disordered" evidence="1">
    <location>
        <begin position="339"/>
        <end position="359"/>
    </location>
</feature>
<evidence type="ECO:0000313" key="3">
    <source>
        <dbReference type="Proteomes" id="UP000000305"/>
    </source>
</evidence>
<dbReference type="InParanoid" id="E9G640"/>